<reference evidence="1 2" key="1">
    <citation type="submission" date="2019-12" db="EMBL/GenBank/DDBJ databases">
        <authorList>
            <person name="Alioto T."/>
            <person name="Alioto T."/>
            <person name="Gomez Garrido J."/>
        </authorList>
    </citation>
    <scope>NUCLEOTIDE SEQUENCE [LARGE SCALE GENOMIC DNA]</scope>
</reference>
<sequence>MWPDKGLQRGIGGVRDGEAFSMVLAKIDSLAGKVKGLSTSTSSSHCVHIWYNLHLSVIFVGQIIQAQVALDRKWLGIYRASGICAKLSKSRVQSLLSNSLPRLAKLFELLLWKQSKCAQPEATREKRRLGRGHC</sequence>
<evidence type="ECO:0000313" key="2">
    <source>
        <dbReference type="Proteomes" id="UP000594638"/>
    </source>
</evidence>
<accession>A0A8S0R5S7</accession>
<proteinExistence type="predicted"/>
<evidence type="ECO:0000313" key="1">
    <source>
        <dbReference type="EMBL" id="CAA2974645.1"/>
    </source>
</evidence>
<protein>
    <submittedName>
        <fullName evidence="1">Uncharacterized protein</fullName>
    </submittedName>
</protein>
<gene>
    <name evidence="1" type="ORF">OLEA9_A035742</name>
</gene>
<dbReference type="Gramene" id="OE9A035742T1">
    <property type="protein sequence ID" value="OE9A035742C1"/>
    <property type="gene ID" value="OE9A035742"/>
</dbReference>
<dbReference type="Proteomes" id="UP000594638">
    <property type="component" value="Unassembled WGS sequence"/>
</dbReference>
<dbReference type="EMBL" id="CACTIH010002188">
    <property type="protein sequence ID" value="CAA2974645.1"/>
    <property type="molecule type" value="Genomic_DNA"/>
</dbReference>
<comment type="caution">
    <text evidence="1">The sequence shown here is derived from an EMBL/GenBank/DDBJ whole genome shotgun (WGS) entry which is preliminary data.</text>
</comment>
<dbReference type="AlphaFoldDB" id="A0A8S0R5S7"/>
<name>A0A8S0R5S7_OLEEU</name>
<keyword evidence="2" id="KW-1185">Reference proteome</keyword>
<organism evidence="1 2">
    <name type="scientific">Olea europaea subsp. europaea</name>
    <dbReference type="NCBI Taxonomy" id="158383"/>
    <lineage>
        <taxon>Eukaryota</taxon>
        <taxon>Viridiplantae</taxon>
        <taxon>Streptophyta</taxon>
        <taxon>Embryophyta</taxon>
        <taxon>Tracheophyta</taxon>
        <taxon>Spermatophyta</taxon>
        <taxon>Magnoliopsida</taxon>
        <taxon>eudicotyledons</taxon>
        <taxon>Gunneridae</taxon>
        <taxon>Pentapetalae</taxon>
        <taxon>asterids</taxon>
        <taxon>lamiids</taxon>
        <taxon>Lamiales</taxon>
        <taxon>Oleaceae</taxon>
        <taxon>Oleeae</taxon>
        <taxon>Olea</taxon>
    </lineage>
</organism>